<dbReference type="SMART" id="SM00079">
    <property type="entry name" value="PBPe"/>
    <property type="match status" value="1"/>
</dbReference>
<evidence type="ECO:0000256" key="7">
    <source>
        <dbReference type="ARBA" id="ARBA00023170"/>
    </source>
</evidence>
<dbReference type="InterPro" id="IPR028082">
    <property type="entry name" value="Peripla_BP_I"/>
</dbReference>
<evidence type="ECO:0000256" key="3">
    <source>
        <dbReference type="ARBA" id="ARBA00022692"/>
    </source>
</evidence>
<evidence type="ECO:0000256" key="4">
    <source>
        <dbReference type="ARBA" id="ARBA00022989"/>
    </source>
</evidence>
<organism evidence="14 15">
    <name type="scientific">Fraxinus pennsylvanica</name>
    <dbReference type="NCBI Taxonomy" id="56036"/>
    <lineage>
        <taxon>Eukaryota</taxon>
        <taxon>Viridiplantae</taxon>
        <taxon>Streptophyta</taxon>
        <taxon>Embryophyta</taxon>
        <taxon>Tracheophyta</taxon>
        <taxon>Spermatophyta</taxon>
        <taxon>Magnoliopsida</taxon>
        <taxon>eudicotyledons</taxon>
        <taxon>Gunneridae</taxon>
        <taxon>Pentapetalae</taxon>
        <taxon>asterids</taxon>
        <taxon>lamiids</taxon>
        <taxon>Lamiales</taxon>
        <taxon>Oleaceae</taxon>
        <taxon>Oleeae</taxon>
        <taxon>Fraxinus</taxon>
    </lineage>
</organism>
<keyword evidence="8" id="KW-0325">Glycoprotein</keyword>
<name>A0AAD2EB90_9LAMI</name>
<evidence type="ECO:0000256" key="2">
    <source>
        <dbReference type="ARBA" id="ARBA00022448"/>
    </source>
</evidence>
<keyword evidence="10" id="KW-0407">Ion channel</keyword>
<feature type="transmembrane region" description="Helical" evidence="12">
    <location>
        <begin position="236"/>
        <end position="255"/>
    </location>
</feature>
<dbReference type="SUPFAM" id="SSF53850">
    <property type="entry name" value="Periplasmic binding protein-like II"/>
    <property type="match status" value="1"/>
</dbReference>
<evidence type="ECO:0000256" key="11">
    <source>
        <dbReference type="SAM" id="MobiDB-lite"/>
    </source>
</evidence>
<keyword evidence="2" id="KW-0813">Transport</keyword>
<gene>
    <name evidence="14" type="ORF">FPE_LOCUS31669</name>
</gene>
<dbReference type="CDD" id="cd13686">
    <property type="entry name" value="GluR_Plant"/>
    <property type="match status" value="1"/>
</dbReference>
<proteinExistence type="predicted"/>
<feature type="transmembrane region" description="Helical" evidence="12">
    <location>
        <begin position="474"/>
        <end position="493"/>
    </location>
</feature>
<sequence>MEPSVIGAISDCNTRYPEEKLHEPGIVALQAYDAVWTVGLAMNEGTNSNGRQLLETILKTDFDGLSGNIQFTGQKLEPTTQFQIINIIGKHYRELGFWTENLGFSHTIDHGVYNLSMESLGDVNWPGLGGRSSPPRGWDLPTIERFSVDVFDETAKHLKYSLEYEFIPFGGTYTDLVKKVQSKEFDVAVGDIAIISNRCEYVEFTHSHTETGLVMVVPILRHSSRAWLFVKPFTKATWFLTFFINVFNGFVVWIIEKNYCSELRGPVLNQIGTLLWLAFATLFSFHGEKLHSNLSRTATVIWLFVALIITQSYTASFSSMLTVQNLKPKIANIETLKTNKAVIGYSRKSFVRGYLEGPLGFKSSNIRNFTSTDEYARALRSGAIAAAFLEAPVAKLFVAKYCKSFIIAGPTYQVGGYGFAFPKGSLLLPDIDEALLNVRENGVLKDLEQRLIASEQCVDIQSDNESASLSPQNFFVLFIITGVTSSTSLLIYYFRAKDRYENSQYNGIWIAIMVVLNKLGHHRNRISRKVSDVADENPENSPNNLHSRPQA</sequence>
<dbReference type="Gene3D" id="3.40.50.2300">
    <property type="match status" value="2"/>
</dbReference>
<keyword evidence="4 12" id="KW-1133">Transmembrane helix</keyword>
<feature type="transmembrane region" description="Helical" evidence="12">
    <location>
        <begin position="299"/>
        <end position="323"/>
    </location>
</feature>
<feature type="region of interest" description="Disordered" evidence="11">
    <location>
        <begin position="529"/>
        <end position="551"/>
    </location>
</feature>
<dbReference type="PANTHER" id="PTHR18966">
    <property type="entry name" value="IONOTROPIC GLUTAMATE RECEPTOR"/>
    <property type="match status" value="1"/>
</dbReference>
<dbReference type="InterPro" id="IPR015683">
    <property type="entry name" value="Ionotropic_Glu_rcpt"/>
</dbReference>
<dbReference type="Proteomes" id="UP000834106">
    <property type="component" value="Chromosome 20"/>
</dbReference>
<evidence type="ECO:0000259" key="13">
    <source>
        <dbReference type="SMART" id="SM00079"/>
    </source>
</evidence>
<dbReference type="InterPro" id="IPR001828">
    <property type="entry name" value="ANF_lig-bd_rcpt"/>
</dbReference>
<dbReference type="EMBL" id="OU503055">
    <property type="protein sequence ID" value="CAI9784239.1"/>
    <property type="molecule type" value="Genomic_DNA"/>
</dbReference>
<evidence type="ECO:0000256" key="12">
    <source>
        <dbReference type="SAM" id="Phobius"/>
    </source>
</evidence>
<dbReference type="Gene3D" id="1.10.287.70">
    <property type="match status" value="1"/>
</dbReference>
<evidence type="ECO:0000313" key="14">
    <source>
        <dbReference type="EMBL" id="CAI9784239.1"/>
    </source>
</evidence>
<keyword evidence="3 12" id="KW-0812">Transmembrane</keyword>
<dbReference type="Pfam" id="PF00060">
    <property type="entry name" value="Lig_chan"/>
    <property type="match status" value="1"/>
</dbReference>
<dbReference type="Gene3D" id="3.40.190.10">
    <property type="entry name" value="Periplasmic binding protein-like II"/>
    <property type="match status" value="2"/>
</dbReference>
<feature type="transmembrane region" description="Helical" evidence="12">
    <location>
        <begin position="267"/>
        <end position="287"/>
    </location>
</feature>
<keyword evidence="9" id="KW-1071">Ligand-gated ion channel</keyword>
<comment type="subcellular location">
    <subcellularLocation>
        <location evidence="1">Membrane</location>
        <topology evidence="1">Multi-pass membrane protein</topology>
    </subcellularLocation>
</comment>
<dbReference type="InterPro" id="IPR001320">
    <property type="entry name" value="Iontro_rcpt_C"/>
</dbReference>
<dbReference type="Pfam" id="PF01094">
    <property type="entry name" value="ANF_receptor"/>
    <property type="match status" value="1"/>
</dbReference>
<evidence type="ECO:0000256" key="9">
    <source>
        <dbReference type="ARBA" id="ARBA00023286"/>
    </source>
</evidence>
<keyword evidence="7" id="KW-0675">Receptor</keyword>
<evidence type="ECO:0000256" key="5">
    <source>
        <dbReference type="ARBA" id="ARBA00023065"/>
    </source>
</evidence>
<keyword evidence="6 12" id="KW-0472">Membrane</keyword>
<evidence type="ECO:0000313" key="15">
    <source>
        <dbReference type="Proteomes" id="UP000834106"/>
    </source>
</evidence>
<dbReference type="SUPFAM" id="SSF53822">
    <property type="entry name" value="Periplasmic binding protein-like I"/>
    <property type="match status" value="1"/>
</dbReference>
<dbReference type="GO" id="GO:0015276">
    <property type="term" value="F:ligand-gated monoatomic ion channel activity"/>
    <property type="evidence" value="ECO:0007669"/>
    <property type="project" value="InterPro"/>
</dbReference>
<feature type="domain" description="Ionotropic glutamate receptor C-terminal" evidence="13">
    <location>
        <begin position="137"/>
        <end position="454"/>
    </location>
</feature>
<feature type="compositionally biased region" description="Polar residues" evidence="11">
    <location>
        <begin position="539"/>
        <end position="551"/>
    </location>
</feature>
<evidence type="ECO:0000256" key="10">
    <source>
        <dbReference type="ARBA" id="ARBA00023303"/>
    </source>
</evidence>
<evidence type="ECO:0000256" key="6">
    <source>
        <dbReference type="ARBA" id="ARBA00023136"/>
    </source>
</evidence>
<dbReference type="FunFam" id="1.10.287.70:FF:000172">
    <property type="entry name" value="Glutamate receptor"/>
    <property type="match status" value="1"/>
</dbReference>
<dbReference type="GO" id="GO:0016020">
    <property type="term" value="C:membrane"/>
    <property type="evidence" value="ECO:0007669"/>
    <property type="project" value="UniProtKB-SubCell"/>
</dbReference>
<reference evidence="14" key="1">
    <citation type="submission" date="2023-05" db="EMBL/GenBank/DDBJ databases">
        <authorList>
            <person name="Huff M."/>
        </authorList>
    </citation>
    <scope>NUCLEOTIDE SEQUENCE</scope>
</reference>
<accession>A0AAD2EB90</accession>
<keyword evidence="15" id="KW-1185">Reference proteome</keyword>
<dbReference type="AlphaFoldDB" id="A0AAD2EB90"/>
<evidence type="ECO:0000256" key="1">
    <source>
        <dbReference type="ARBA" id="ARBA00004141"/>
    </source>
</evidence>
<protein>
    <recommendedName>
        <fullName evidence="13">Ionotropic glutamate receptor C-terminal domain-containing protein</fullName>
    </recommendedName>
</protein>
<evidence type="ECO:0000256" key="8">
    <source>
        <dbReference type="ARBA" id="ARBA00023180"/>
    </source>
</evidence>
<keyword evidence="5" id="KW-0406">Ion transport</keyword>